<dbReference type="EMBL" id="LR798378">
    <property type="protein sequence ID" value="CAB5227775.1"/>
    <property type="molecule type" value="Genomic_DNA"/>
</dbReference>
<name>A0A6J5T6E8_9CAUD</name>
<evidence type="ECO:0000313" key="3">
    <source>
        <dbReference type="EMBL" id="CAB4181511.1"/>
    </source>
</evidence>
<sequence>MAFNVQQFRSQLTGDGARPNLFQCTLTFPTLASSGGATSPGGVQDNVNLTEKFTFMARAAQLPGSTVNQIPVNYFGRELKFSGNRTFPEWTVTIINDEDFRLRNAFEKWMHGLNSHVTNTRGASFQNSLDYQQDAVVTQFGKAGNIIKQYQLVGMFPIDVSPIELDWGSNDTIEEYAVTFAYQWWESNTTETSFRNI</sequence>
<organism evidence="6">
    <name type="scientific">uncultured Caudovirales phage</name>
    <dbReference type="NCBI Taxonomy" id="2100421"/>
    <lineage>
        <taxon>Viruses</taxon>
        <taxon>Duplodnaviria</taxon>
        <taxon>Heunggongvirae</taxon>
        <taxon>Uroviricota</taxon>
        <taxon>Caudoviricetes</taxon>
        <taxon>Peduoviridae</taxon>
        <taxon>Maltschvirus</taxon>
        <taxon>Maltschvirus maltsch</taxon>
    </lineage>
</organism>
<evidence type="ECO:0000313" key="6">
    <source>
        <dbReference type="EMBL" id="CAB4222776.1"/>
    </source>
</evidence>
<reference evidence="6" key="1">
    <citation type="submission" date="2020-05" db="EMBL/GenBank/DDBJ databases">
        <authorList>
            <person name="Chiriac C."/>
            <person name="Salcher M."/>
            <person name="Ghai R."/>
            <person name="Kavagutti S V."/>
        </authorList>
    </citation>
    <scope>NUCLEOTIDE SEQUENCE</scope>
</reference>
<gene>
    <name evidence="3" type="ORF">UFOVP1065_36</name>
    <name evidence="4" type="ORF">UFOVP1198_5</name>
    <name evidence="5" type="ORF">UFOVP1418_230</name>
    <name evidence="7" type="ORF">UFOVP1524_153</name>
    <name evidence="6" type="ORF">UFOVP1651_153</name>
    <name evidence="1" type="ORF">UFOVP908_131</name>
    <name evidence="2" type="ORF">UFOVP990_5</name>
</gene>
<dbReference type="EMBL" id="LR797369">
    <property type="protein sequence ID" value="CAB4211249.1"/>
    <property type="molecule type" value="Genomic_DNA"/>
</dbReference>
<evidence type="ECO:0000313" key="4">
    <source>
        <dbReference type="EMBL" id="CAB4189616.1"/>
    </source>
</evidence>
<dbReference type="EMBL" id="LR797021">
    <property type="protein sequence ID" value="CAB4181511.1"/>
    <property type="molecule type" value="Genomic_DNA"/>
</dbReference>
<accession>A0A6J5T6E8</accession>
<dbReference type="EMBL" id="LR797518">
    <property type="protein sequence ID" value="CAB4222776.1"/>
    <property type="molecule type" value="Genomic_DNA"/>
</dbReference>
<evidence type="ECO:0000313" key="7">
    <source>
        <dbReference type="EMBL" id="CAB5227775.1"/>
    </source>
</evidence>
<protein>
    <submittedName>
        <fullName evidence="6">Tail tube protein</fullName>
    </submittedName>
</protein>
<dbReference type="EMBL" id="LR797157">
    <property type="protein sequence ID" value="CAB4189616.1"/>
    <property type="molecule type" value="Genomic_DNA"/>
</dbReference>
<proteinExistence type="predicted"/>
<evidence type="ECO:0000313" key="5">
    <source>
        <dbReference type="EMBL" id="CAB4211249.1"/>
    </source>
</evidence>
<evidence type="ECO:0000313" key="2">
    <source>
        <dbReference type="EMBL" id="CAB4176080.1"/>
    </source>
</evidence>
<dbReference type="EMBL" id="LR796860">
    <property type="protein sequence ID" value="CAB4170738.1"/>
    <property type="molecule type" value="Genomic_DNA"/>
</dbReference>
<evidence type="ECO:0000313" key="1">
    <source>
        <dbReference type="EMBL" id="CAB4170738.1"/>
    </source>
</evidence>
<dbReference type="EMBL" id="LR796945">
    <property type="protein sequence ID" value="CAB4176080.1"/>
    <property type="molecule type" value="Genomic_DNA"/>
</dbReference>